<dbReference type="EMBL" id="CAIIXF020000001">
    <property type="protein sequence ID" value="CAH1772339.1"/>
    <property type="molecule type" value="Genomic_DNA"/>
</dbReference>
<keyword evidence="3" id="KW-1185">Reference proteome</keyword>
<gene>
    <name evidence="2" type="ORF">OFUS_LOCUS115</name>
</gene>
<evidence type="ECO:0000313" key="3">
    <source>
        <dbReference type="Proteomes" id="UP000749559"/>
    </source>
</evidence>
<feature type="domain" description="SAP" evidence="1">
    <location>
        <begin position="75"/>
        <end position="105"/>
    </location>
</feature>
<evidence type="ECO:0000259" key="1">
    <source>
        <dbReference type="Pfam" id="PF02037"/>
    </source>
</evidence>
<accession>A0A8S4MU40</accession>
<organism evidence="2 3">
    <name type="scientific">Owenia fusiformis</name>
    <name type="common">Polychaete worm</name>
    <dbReference type="NCBI Taxonomy" id="6347"/>
    <lineage>
        <taxon>Eukaryota</taxon>
        <taxon>Metazoa</taxon>
        <taxon>Spiralia</taxon>
        <taxon>Lophotrochozoa</taxon>
        <taxon>Annelida</taxon>
        <taxon>Polychaeta</taxon>
        <taxon>Sedentaria</taxon>
        <taxon>Canalipalpata</taxon>
        <taxon>Sabellida</taxon>
        <taxon>Oweniida</taxon>
        <taxon>Oweniidae</taxon>
        <taxon>Owenia</taxon>
    </lineage>
</organism>
<dbReference type="InterPro" id="IPR036361">
    <property type="entry name" value="SAP_dom_sf"/>
</dbReference>
<dbReference type="SUPFAM" id="SSF68906">
    <property type="entry name" value="SAP domain"/>
    <property type="match status" value="1"/>
</dbReference>
<dbReference type="OrthoDB" id="6152204at2759"/>
<dbReference type="AlphaFoldDB" id="A0A8S4MU40"/>
<dbReference type="Pfam" id="PF02037">
    <property type="entry name" value="SAP"/>
    <property type="match status" value="1"/>
</dbReference>
<dbReference type="Proteomes" id="UP000749559">
    <property type="component" value="Unassembled WGS sequence"/>
</dbReference>
<dbReference type="Gene3D" id="1.10.720.30">
    <property type="entry name" value="SAP domain"/>
    <property type="match status" value="1"/>
</dbReference>
<proteinExistence type="predicted"/>
<name>A0A8S4MU40_OWEFU</name>
<sequence length="161" mass="18546">MGHGTKLRRPTLRGNAQFDVKFHFWQDKEATVGSKSIRKSSSLNGDELHKVRTAINLQNVLGDIEDRCLEPVNVLPKQQLITECARRDLPTNGNKALLVERLKNAGVGIMQWENHQLPGKLYKVERQKRANNYTEDGLDAFNRSMQERLNFVYPEEQEMEV</sequence>
<dbReference type="InterPro" id="IPR003034">
    <property type="entry name" value="SAP_dom"/>
</dbReference>
<evidence type="ECO:0000313" key="2">
    <source>
        <dbReference type="EMBL" id="CAH1772339.1"/>
    </source>
</evidence>
<protein>
    <recommendedName>
        <fullName evidence="1">SAP domain-containing protein</fullName>
    </recommendedName>
</protein>
<comment type="caution">
    <text evidence="2">The sequence shown here is derived from an EMBL/GenBank/DDBJ whole genome shotgun (WGS) entry which is preliminary data.</text>
</comment>
<reference evidence="2" key="1">
    <citation type="submission" date="2022-03" db="EMBL/GenBank/DDBJ databases">
        <authorList>
            <person name="Martin C."/>
        </authorList>
    </citation>
    <scope>NUCLEOTIDE SEQUENCE</scope>
</reference>